<feature type="non-terminal residue" evidence="3">
    <location>
        <position position="114"/>
    </location>
</feature>
<proteinExistence type="predicted"/>
<feature type="region of interest" description="Disordered" evidence="1">
    <location>
        <begin position="1"/>
        <end position="20"/>
    </location>
</feature>
<keyword evidence="2" id="KW-0472">Membrane</keyword>
<evidence type="ECO:0000313" key="3">
    <source>
        <dbReference type="EMBL" id="KOF89678.1"/>
    </source>
</evidence>
<reference evidence="3" key="1">
    <citation type="submission" date="2015-07" db="EMBL/GenBank/DDBJ databases">
        <title>MeaNS - Measles Nucleotide Surveillance Program.</title>
        <authorList>
            <person name="Tran T."/>
            <person name="Druce J."/>
        </authorList>
    </citation>
    <scope>NUCLEOTIDE SEQUENCE</scope>
    <source>
        <strain evidence="3">UCB-OBI-ISO-001</strain>
        <tissue evidence="3">Gonad</tissue>
    </source>
</reference>
<accession>A0A0L8HKB0</accession>
<dbReference type="EMBL" id="KQ417924">
    <property type="protein sequence ID" value="KOF89678.1"/>
    <property type="molecule type" value="Genomic_DNA"/>
</dbReference>
<feature type="transmembrane region" description="Helical" evidence="2">
    <location>
        <begin position="81"/>
        <end position="105"/>
    </location>
</feature>
<dbReference type="AlphaFoldDB" id="A0A0L8HKB0"/>
<organism evidence="3">
    <name type="scientific">Octopus bimaculoides</name>
    <name type="common">California two-spotted octopus</name>
    <dbReference type="NCBI Taxonomy" id="37653"/>
    <lineage>
        <taxon>Eukaryota</taxon>
        <taxon>Metazoa</taxon>
        <taxon>Spiralia</taxon>
        <taxon>Lophotrochozoa</taxon>
        <taxon>Mollusca</taxon>
        <taxon>Cephalopoda</taxon>
        <taxon>Coleoidea</taxon>
        <taxon>Octopodiformes</taxon>
        <taxon>Octopoda</taxon>
        <taxon>Incirrata</taxon>
        <taxon>Octopodidae</taxon>
        <taxon>Octopus</taxon>
    </lineage>
</organism>
<sequence length="114" mass="12882">ELAESGSTGDERSSTQRSYEPYELQIYSDLGTDHDDSIEILSCQLEPGESIYYKMESGTTTRCKEVVKRFAKREPTKKQKLIARVVMIVSMTMLTVSVLLVIVSLTMSEHIDDL</sequence>
<evidence type="ECO:0000256" key="1">
    <source>
        <dbReference type="SAM" id="MobiDB-lite"/>
    </source>
</evidence>
<protein>
    <submittedName>
        <fullName evidence="3">Uncharacterized protein</fullName>
    </submittedName>
</protein>
<keyword evidence="2" id="KW-0812">Transmembrane</keyword>
<gene>
    <name evidence="3" type="ORF">OCBIM_22012663mg</name>
</gene>
<feature type="non-terminal residue" evidence="3">
    <location>
        <position position="1"/>
    </location>
</feature>
<keyword evidence="2" id="KW-1133">Transmembrane helix</keyword>
<evidence type="ECO:0000256" key="2">
    <source>
        <dbReference type="SAM" id="Phobius"/>
    </source>
</evidence>
<name>A0A0L8HKB0_OCTBM</name>